<gene>
    <name evidence="4" type="ORF">ABE65_012555</name>
</gene>
<comment type="similarity">
    <text evidence="1">Belongs to the DinB family.</text>
</comment>
<dbReference type="Proteomes" id="UP000076623">
    <property type="component" value="Chromosome"/>
</dbReference>
<accession>A0A160IMU9</accession>
<dbReference type="PANTHER" id="PTHR37302">
    <property type="entry name" value="SLR1116 PROTEIN"/>
    <property type="match status" value="1"/>
</dbReference>
<dbReference type="EMBL" id="CP015378">
    <property type="protein sequence ID" value="ANC77581.1"/>
    <property type="molecule type" value="Genomic_DNA"/>
</dbReference>
<dbReference type="KEGG" id="fpn:ABE65_012555"/>
<dbReference type="PANTHER" id="PTHR37302:SF3">
    <property type="entry name" value="DAMAGE-INDUCIBLE PROTEIN DINB"/>
    <property type="match status" value="1"/>
</dbReference>
<dbReference type="GO" id="GO:0046872">
    <property type="term" value="F:metal ion binding"/>
    <property type="evidence" value="ECO:0007669"/>
    <property type="project" value="UniProtKB-KW"/>
</dbReference>
<evidence type="ECO:0000313" key="4">
    <source>
        <dbReference type="EMBL" id="ANC77581.1"/>
    </source>
</evidence>
<feature type="binding site" evidence="3">
    <location>
        <position position="45"/>
    </location>
    <ligand>
        <name>a divalent metal cation</name>
        <dbReference type="ChEBI" id="CHEBI:60240"/>
    </ligand>
</feature>
<protein>
    <submittedName>
        <fullName evidence="4">Damage-inducible protein DinB</fullName>
    </submittedName>
</protein>
<dbReference type="STRING" id="1221500.ABE65_012555"/>
<evidence type="ECO:0000256" key="2">
    <source>
        <dbReference type="ARBA" id="ARBA00022723"/>
    </source>
</evidence>
<proteinExistence type="inferred from homology"/>
<evidence type="ECO:0000313" key="5">
    <source>
        <dbReference type="Proteomes" id="UP000076623"/>
    </source>
</evidence>
<name>A0A160IMU9_9BACL</name>
<reference evidence="4 5" key="1">
    <citation type="submission" date="2016-04" db="EMBL/GenBank/DDBJ databases">
        <title>Complete genome sequence of Fictibacillus phosphorivorans G25-29, a strain toxic to nematodes.</title>
        <authorList>
            <person name="Zheng Z."/>
        </authorList>
    </citation>
    <scope>NUCLEOTIDE SEQUENCE [LARGE SCALE GENOMIC DNA]</scope>
    <source>
        <strain evidence="4 5">G25-29</strain>
    </source>
</reference>
<keyword evidence="5" id="KW-1185">Reference proteome</keyword>
<evidence type="ECO:0000256" key="3">
    <source>
        <dbReference type="PIRSR" id="PIRSR607837-1"/>
    </source>
</evidence>
<dbReference type="SUPFAM" id="SSF109854">
    <property type="entry name" value="DinB/YfiT-like putative metalloenzymes"/>
    <property type="match status" value="1"/>
</dbReference>
<dbReference type="Gene3D" id="1.20.120.450">
    <property type="entry name" value="dinb family like domain"/>
    <property type="match status" value="1"/>
</dbReference>
<dbReference type="InterPro" id="IPR034660">
    <property type="entry name" value="DinB/YfiT-like"/>
</dbReference>
<dbReference type="RefSeq" id="WP_066395400.1">
    <property type="nucleotide sequence ID" value="NZ_CP015378.1"/>
</dbReference>
<evidence type="ECO:0000256" key="1">
    <source>
        <dbReference type="ARBA" id="ARBA00008635"/>
    </source>
</evidence>
<dbReference type="AlphaFoldDB" id="A0A160IMU9"/>
<dbReference type="InterPro" id="IPR007837">
    <property type="entry name" value="DinB"/>
</dbReference>
<keyword evidence="2 3" id="KW-0479">Metal-binding</keyword>
<feature type="binding site" evidence="3">
    <location>
        <position position="133"/>
    </location>
    <ligand>
        <name>a divalent metal cation</name>
        <dbReference type="ChEBI" id="CHEBI:60240"/>
    </ligand>
</feature>
<dbReference type="Pfam" id="PF05163">
    <property type="entry name" value="DinB"/>
    <property type="match status" value="1"/>
</dbReference>
<sequence>MNKNEYEWVKENRETLLNFCRRMDAKDFTSELGFGWESVRDTLVHVANCYHAWLGSYVLLKTKNPITPKDMLPTMGIEEIIELFDQADTYVNDVLQSFATKMEVAIEQTIPWRESNEIISLTPQKLIVHVVTHEYHHKGQIMAMIRQMGYEPPNTDVLGTRD</sequence>
<organism evidence="4 5">
    <name type="scientific">Fictibacillus phosphorivorans</name>
    <dbReference type="NCBI Taxonomy" id="1221500"/>
    <lineage>
        <taxon>Bacteria</taxon>
        <taxon>Bacillati</taxon>
        <taxon>Bacillota</taxon>
        <taxon>Bacilli</taxon>
        <taxon>Bacillales</taxon>
        <taxon>Fictibacillaceae</taxon>
        <taxon>Fictibacillus</taxon>
    </lineage>
</organism>
<feature type="binding site" evidence="3">
    <location>
        <position position="137"/>
    </location>
    <ligand>
        <name>a divalent metal cation</name>
        <dbReference type="ChEBI" id="CHEBI:60240"/>
    </ligand>
</feature>